<evidence type="ECO:0000256" key="1">
    <source>
        <dbReference type="ARBA" id="ARBA00004173"/>
    </source>
</evidence>
<keyword evidence="4" id="KW-0408">Iron</keyword>
<comment type="subunit">
    <text evidence="9">Heterotetramer; forms a dimer of dimers with IBA57. Interacts with [2Fe-2S]-ISCA2 forming the heterodimer [2Fe- 2S]-ISCA2-IBA57 complex; [2Fe-2S] cluster binding is absolutely required to promote the complex formation.</text>
</comment>
<comment type="similarity">
    <text evidence="2">Belongs to the HesB/IscA family.</text>
</comment>
<dbReference type="GO" id="GO:0051539">
    <property type="term" value="F:4 iron, 4 sulfur cluster binding"/>
    <property type="evidence" value="ECO:0007669"/>
    <property type="project" value="TreeGrafter"/>
</dbReference>
<evidence type="ECO:0000256" key="3">
    <source>
        <dbReference type="ARBA" id="ARBA00022723"/>
    </source>
</evidence>
<name>A0A9P0HS90_NEZVI</name>
<reference evidence="11" key="1">
    <citation type="submission" date="2022-01" db="EMBL/GenBank/DDBJ databases">
        <authorList>
            <person name="King R."/>
        </authorList>
    </citation>
    <scope>NUCLEOTIDE SEQUENCE</scope>
</reference>
<dbReference type="SUPFAM" id="SSF89360">
    <property type="entry name" value="HesB-like domain"/>
    <property type="match status" value="1"/>
</dbReference>
<dbReference type="GO" id="GO:0016226">
    <property type="term" value="P:iron-sulfur cluster assembly"/>
    <property type="evidence" value="ECO:0007669"/>
    <property type="project" value="InterPro"/>
</dbReference>
<feature type="domain" description="Core" evidence="10">
    <location>
        <begin position="41"/>
        <end position="137"/>
    </location>
</feature>
<dbReference type="FunFam" id="2.60.300.12:FF:000006">
    <property type="entry name" value="Iron-sulfur cluster assembly 2 mitochondrial"/>
    <property type="match status" value="1"/>
</dbReference>
<accession>A0A9P0HS90</accession>
<dbReference type="InterPro" id="IPR000361">
    <property type="entry name" value="ATAP_core_dom"/>
</dbReference>
<proteinExistence type="inferred from homology"/>
<dbReference type="PANTHER" id="PTHR43011">
    <property type="entry name" value="IRON-SULFUR CLUSTER ASSEMBLY 2 HOMOLOG, MITOCHONDRIAL"/>
    <property type="match status" value="1"/>
</dbReference>
<organism evidence="11 12">
    <name type="scientific">Nezara viridula</name>
    <name type="common">Southern green stink bug</name>
    <name type="synonym">Cimex viridulus</name>
    <dbReference type="NCBI Taxonomy" id="85310"/>
    <lineage>
        <taxon>Eukaryota</taxon>
        <taxon>Metazoa</taxon>
        <taxon>Ecdysozoa</taxon>
        <taxon>Arthropoda</taxon>
        <taxon>Hexapoda</taxon>
        <taxon>Insecta</taxon>
        <taxon>Pterygota</taxon>
        <taxon>Neoptera</taxon>
        <taxon>Paraneoptera</taxon>
        <taxon>Hemiptera</taxon>
        <taxon>Heteroptera</taxon>
        <taxon>Panheteroptera</taxon>
        <taxon>Pentatomomorpha</taxon>
        <taxon>Pentatomoidea</taxon>
        <taxon>Pentatomidae</taxon>
        <taxon>Pentatominae</taxon>
        <taxon>Nezara</taxon>
    </lineage>
</organism>
<evidence type="ECO:0000256" key="9">
    <source>
        <dbReference type="ARBA" id="ARBA00093471"/>
    </source>
</evidence>
<dbReference type="EMBL" id="OV725083">
    <property type="protein sequence ID" value="CAH1406894.1"/>
    <property type="molecule type" value="Genomic_DNA"/>
</dbReference>
<evidence type="ECO:0000259" key="10">
    <source>
        <dbReference type="Pfam" id="PF01521"/>
    </source>
</evidence>
<keyword evidence="3" id="KW-0479">Metal-binding</keyword>
<keyword evidence="5" id="KW-0496">Mitochondrion</keyword>
<evidence type="ECO:0000256" key="4">
    <source>
        <dbReference type="ARBA" id="ARBA00023004"/>
    </source>
</evidence>
<dbReference type="GO" id="GO:0120510">
    <property type="term" value="C:mitochondrial [4Fe-4S] assembly complex"/>
    <property type="evidence" value="ECO:0007669"/>
    <property type="project" value="UniProtKB-ARBA"/>
</dbReference>
<dbReference type="NCBIfam" id="TIGR00049">
    <property type="entry name" value="iron-sulfur cluster assembly accessory protein"/>
    <property type="match status" value="1"/>
</dbReference>
<comment type="subcellular location">
    <subcellularLocation>
        <location evidence="1">Mitochondrion</location>
    </subcellularLocation>
</comment>
<sequence length="145" mass="15847">MSSLTAVAKYAKNYYPILSNLSLRACSNAAVKDKPKTNEIIKISDACVERINQISEGEFLRIIVEGGGCSGFQYKFALDNKLNEDDQIFEKQGAKVVVDLTSLEYIGGSTVDYQKELIRSSFLIVDNPKADTGCSCGASFSVKLD</sequence>
<dbReference type="PANTHER" id="PTHR43011:SF1">
    <property type="entry name" value="IRON-SULFUR CLUSTER ASSEMBLY 2 HOMOLOG, MITOCHONDRIAL"/>
    <property type="match status" value="1"/>
</dbReference>
<evidence type="ECO:0000256" key="8">
    <source>
        <dbReference type="ARBA" id="ARBA00077082"/>
    </source>
</evidence>
<dbReference type="Proteomes" id="UP001152798">
    <property type="component" value="Chromosome 7"/>
</dbReference>
<evidence type="ECO:0000313" key="11">
    <source>
        <dbReference type="EMBL" id="CAH1406894.1"/>
    </source>
</evidence>
<evidence type="ECO:0000256" key="7">
    <source>
        <dbReference type="ARBA" id="ARBA00073313"/>
    </source>
</evidence>
<dbReference type="GO" id="GO:0051537">
    <property type="term" value="F:2 iron, 2 sulfur cluster binding"/>
    <property type="evidence" value="ECO:0007669"/>
    <property type="project" value="TreeGrafter"/>
</dbReference>
<dbReference type="OrthoDB" id="1938621at2759"/>
<keyword evidence="12" id="KW-1185">Reference proteome</keyword>
<evidence type="ECO:0000256" key="5">
    <source>
        <dbReference type="ARBA" id="ARBA00023128"/>
    </source>
</evidence>
<gene>
    <name evidence="11" type="ORF">NEZAVI_LOCUS14733</name>
</gene>
<dbReference type="InterPro" id="IPR035903">
    <property type="entry name" value="HesB-like_dom_sf"/>
</dbReference>
<evidence type="ECO:0000256" key="6">
    <source>
        <dbReference type="ARBA" id="ARBA00057540"/>
    </source>
</evidence>
<protein>
    <recommendedName>
        <fullName evidence="7">Iron-sulfur cluster assembly 2 homolog, mitochondrial</fullName>
    </recommendedName>
    <alternativeName>
        <fullName evidence="8">HESB-like domain-containing protein 1</fullName>
    </alternativeName>
</protein>
<evidence type="ECO:0000313" key="12">
    <source>
        <dbReference type="Proteomes" id="UP001152798"/>
    </source>
</evidence>
<dbReference type="Gene3D" id="2.60.300.12">
    <property type="entry name" value="HesB-like domain"/>
    <property type="match status" value="1"/>
</dbReference>
<comment type="function">
    <text evidence="6">Involved in the maturation of mitochondrial 4Fe-4S proteins functioning late in the iron-sulfur cluster assembly pathway. May be involved in the binding of an intermediate of Fe/S cluster assembly.</text>
</comment>
<dbReference type="Pfam" id="PF01521">
    <property type="entry name" value="Fe-S_biosyn"/>
    <property type="match status" value="1"/>
</dbReference>
<dbReference type="InterPro" id="IPR016092">
    <property type="entry name" value="ATAP"/>
</dbReference>
<evidence type="ECO:0000256" key="2">
    <source>
        <dbReference type="ARBA" id="ARBA00006718"/>
    </source>
</evidence>
<dbReference type="AlphaFoldDB" id="A0A9P0HS90"/>
<dbReference type="GO" id="GO:0005506">
    <property type="term" value="F:iron ion binding"/>
    <property type="evidence" value="ECO:0007669"/>
    <property type="project" value="TreeGrafter"/>
</dbReference>